<evidence type="ECO:0000313" key="2">
    <source>
        <dbReference type="Proteomes" id="UP000004358"/>
    </source>
</evidence>
<gene>
    <name evidence="1" type="ORF">DSM3645_08697</name>
</gene>
<sequence length="174" mass="19126">MSQAIAGVAPSAGSETSVMTVWPSNGASGLGRLLGRLYEIDQGIRFVTVGNLLALATSPIGAAIYLWHAAPGVGTHYRLTNRRVIIEKGLNGKPDRWVDLDRFNRIEIEVRPGQAWYNAGDMIFFLDNIETFRLKGVSRPETFRSACLKGHQTYVGVRAALQREADRALVRAKS</sequence>
<dbReference type="EMBL" id="AANZ01000001">
    <property type="protein sequence ID" value="EAQ82463.1"/>
    <property type="molecule type" value="Genomic_DNA"/>
</dbReference>
<reference evidence="1 2" key="1">
    <citation type="submission" date="2006-02" db="EMBL/GenBank/DDBJ databases">
        <authorList>
            <person name="Amann R."/>
            <person name="Ferriera S."/>
            <person name="Johnson J."/>
            <person name="Kravitz S."/>
            <person name="Halpern A."/>
            <person name="Remington K."/>
            <person name="Beeson K."/>
            <person name="Tran B."/>
            <person name="Rogers Y.-H."/>
            <person name="Friedman R."/>
            <person name="Venter J.C."/>
        </authorList>
    </citation>
    <scope>NUCLEOTIDE SEQUENCE [LARGE SCALE GENOMIC DNA]</scope>
    <source>
        <strain evidence="1 2">DSM 3645</strain>
    </source>
</reference>
<proteinExistence type="predicted"/>
<dbReference type="HOGENOM" id="CLU_1537129_0_0_0"/>
<dbReference type="RefSeq" id="WP_002655333.1">
    <property type="nucleotide sequence ID" value="NZ_CH672377.1"/>
</dbReference>
<protein>
    <submittedName>
        <fullName evidence="1">Uncharacterized protein</fullName>
    </submittedName>
</protein>
<name>A3ZL30_9BACT</name>
<organism evidence="1 2">
    <name type="scientific">Blastopirellula marina DSM 3645</name>
    <dbReference type="NCBI Taxonomy" id="314230"/>
    <lineage>
        <taxon>Bacteria</taxon>
        <taxon>Pseudomonadati</taxon>
        <taxon>Planctomycetota</taxon>
        <taxon>Planctomycetia</taxon>
        <taxon>Pirellulales</taxon>
        <taxon>Pirellulaceae</taxon>
        <taxon>Blastopirellula</taxon>
    </lineage>
</organism>
<dbReference type="Proteomes" id="UP000004358">
    <property type="component" value="Unassembled WGS sequence"/>
</dbReference>
<accession>A3ZL30</accession>
<dbReference type="eggNOG" id="ENOG5033AFW">
    <property type="taxonomic scope" value="Bacteria"/>
</dbReference>
<comment type="caution">
    <text evidence="1">The sequence shown here is derived from an EMBL/GenBank/DDBJ whole genome shotgun (WGS) entry which is preliminary data.</text>
</comment>
<dbReference type="OrthoDB" id="268353at2"/>
<dbReference type="AlphaFoldDB" id="A3ZL30"/>
<evidence type="ECO:0000313" key="1">
    <source>
        <dbReference type="EMBL" id="EAQ82463.1"/>
    </source>
</evidence>